<dbReference type="InterPro" id="IPR000569">
    <property type="entry name" value="HECT_dom"/>
</dbReference>
<dbReference type="Pfam" id="PF00632">
    <property type="entry name" value="HECT"/>
    <property type="match status" value="1"/>
</dbReference>
<accession>A0A177B2Q4</accession>
<comment type="pathway">
    <text evidence="2">Protein modification; protein ubiquitination.</text>
</comment>
<dbReference type="InterPro" id="IPR035983">
    <property type="entry name" value="Hect_E3_ubiquitin_ligase"/>
</dbReference>
<feature type="active site" description="Glycyl thioester intermediate" evidence="7">
    <location>
        <position position="4537"/>
    </location>
</feature>
<comment type="catalytic activity">
    <reaction evidence="1">
        <text>S-ubiquitinyl-[E2 ubiquitin-conjugating enzyme]-L-cysteine + [acceptor protein]-L-lysine = [E2 ubiquitin-conjugating enzyme]-L-cysteine + N(6)-ubiquitinyl-[acceptor protein]-L-lysine.</text>
        <dbReference type="EC" id="2.3.2.26"/>
    </reaction>
</comment>
<evidence type="ECO:0000313" key="11">
    <source>
        <dbReference type="Proteomes" id="UP000078046"/>
    </source>
</evidence>
<dbReference type="Gene3D" id="3.90.1750.10">
    <property type="entry name" value="Hect, E3 ligase catalytic domains"/>
    <property type="match status" value="1"/>
</dbReference>
<dbReference type="GO" id="GO:0061630">
    <property type="term" value="F:ubiquitin protein ligase activity"/>
    <property type="evidence" value="ECO:0007669"/>
    <property type="project" value="UniProtKB-EC"/>
</dbReference>
<dbReference type="Pfam" id="PF06012">
    <property type="entry name" value="DUF908"/>
    <property type="match status" value="1"/>
</dbReference>
<evidence type="ECO:0000256" key="6">
    <source>
        <dbReference type="ARBA" id="ARBA00034494"/>
    </source>
</evidence>
<keyword evidence="4" id="KW-0808">Transferase</keyword>
<evidence type="ECO:0000313" key="10">
    <source>
        <dbReference type="EMBL" id="OAF68002.1"/>
    </source>
</evidence>
<keyword evidence="11" id="KW-1185">Reference proteome</keyword>
<gene>
    <name evidence="10" type="ORF">A3Q56_04264</name>
</gene>
<evidence type="ECO:0000256" key="8">
    <source>
        <dbReference type="SAM" id="MobiDB-lite"/>
    </source>
</evidence>
<evidence type="ECO:0000256" key="5">
    <source>
        <dbReference type="ARBA" id="ARBA00022786"/>
    </source>
</evidence>
<dbReference type="InterPro" id="IPR050409">
    <property type="entry name" value="E3_ubiq-protein_ligase"/>
</dbReference>
<sequence>MKNDAVGMSLADVPHHLTDFIRELKTLSYEELYIKLTATSKWNFGKYSLYVWLDLLNLFDVLYEKALTKTKNDIIFMDVEGNDSLAKLIEAVIKFTISILENSFYRSVYSSVIYLFELFKSRHSFVVESALQLIFTLAKRSSYLTKLTKQSTIGLLENLILFARPWVFNNKRFTFVECTNPNLPLPPEFNDFRYEYFLDTKKQTTNLLLTDNKPLVIIRKNIHLLNMTHVEIYNSIIKEHDVPKNRLLDLFHQIRYNLYFSNFKERIVLIKCRLLATAIVCNINLENTNYTTDVVSFDFIHELVNVLDIKYVYSAKEIATVESTDICTISATNNISTICKFFDYLSDVKIVVISALCAIIYLSNHSFQSKIIFLLQANYYHGFLPKLVRAVVHDVLNKRDNTIVSLNLSTSLFSLVYHMSNYKYGSEALMESDVVQSILQIIRLSNCENSSDNLNKVIFVTRSVRIIDLITSSPLFDDGEGFIGISEIFLERLNYEVNDNDEDIKKFNEFQKTNKNDTGESFENGCNLRKAALIKTILTFLKKTIQGSTAVDNFGEMVISSSLFDCILAIIKNADYYGASLYLVALEYIQSHIVVFPSHLKNIQEWGLMEAIFESTLNENFPIGGDLSLTLGLFHALCINYDGMVAFTNKNVFKCLIRYLYSSKYIQMFKRFNRIPSMIGQFIDEFVRKENNTVDLMIDEVIIMLKRITVLGNSFKTIVHDAEYKIPNVKSLRDGKQILLNACVPYNVMLHTIDMCSKLESENQTNDFCIFFENMTTFMLALFINSPIAATYIENFCSKGGAKLLLEMIGCSNFSLNYNRLDLSNDFIKLLMNIFVSSKNENYYISSILNSMEKSFTGLERFISRTGDVEQKKNKSWYNTVENSWLTLIKNFTHDKKINISCNDDKVKSCRQKHVERCSESSNRNLYYDCYGLYQPDLNPVYINHGSLKKKEKSTPVLKNIESVINLAHTGFKEMNYISNTDIKESRNLFSKSIKRKLKTLRQPDIIIKNLNFIKDCDSDSILIHSLNNLYMKGTKLPLRLGHDDIFKSISQINTYVKMFDNFISLKKSGSINSTITCKLVNQLSRATGLNIMMRLMQFYKACQYEYVLLLQAFKLINLYAPFEEGLECIIKCDTAETKHDKNVEISNPIPSNLSIDMTDKPFVESKHLNNDSRMYSLLEQKRLKNLLIPNMHETILTEGPNHYKVDLESISKSDDVIMKYLVVYREFLLSTSSNMSVISGFLNSMTDWLNMFKIPVENSSLKDKYFLQQISMSCTIVYCISQVSPSPPKNILFDSYKFINMTGFASLWISVLYNEPLKPCWRMFEQFIFTGSLFKFMVELEKTIYLCNKHLAQFMLLTDKNVISIIPSHIVVYLETCFMFLEFLTDYQSINQSHHQINKELIAHENDRFNDYKNEKALNHHSLFNLKIYLLYVSKQVQPLLQKILSSELIKCSTKLIKYVICIVHNIAVIEMELKLSFCNVEIAVNNPTFVDKMNEELENEYNNLQKYRNPPVYNGCRFHFSIALESIISSILEISKYRKGSFKLDYEAIMKKKLLPLSYEELFGLTIGHISAKQNYNDIVLECIALNKLDLNAIKYPYPVSGIISHVYTNLFTRFPIESVCYVYLAKVYNRLFNLNFAKLSLVVNIISSFYTSCQWLKTKLDDMWKGTERCKILDHLESLSEIKLFTAQTRFLANVFDSSKCCFDISSINKCVKILLEIILLTSQISLAYQLKNEYVWIRFSILLIDTAYKNQIAARRNELFKMRQNNIMGRWYQYDDRNGVTGWFPLRSFLNCIINKHYARGDIICDVRYNDVTYIINFKTMIIAFVHNDEVFLRNIIHFDAQTSKNVVCHRYEDNWNMNDCIEEIKNIQKPIKSDDYISGIFYEKSNIVILLRSMLNFILSPNITPVLLHSILLLIARLTRNRMFIKDFYEMGLYKIILHIPSNARFAGVQELIISILCNALESDDVIYDAIDQKFLASLDDVRVDCRMIHDRLREMAPAIARAPHVILKYLSERLKIPIGTDWSPDALTKLLDPDKFHVTYVKEFVPHPKNRKLDKYGKLVLKDLLNSFISLTNYYVYYRFEYHVFVCHYLNQYILKTKKSYPVPFSPSDSQCKHREFIISTGCIFIFLTNMSRSYSCIVYEILHHVYYPKWHNVSEPCLFLRTLLTEMISIIETDVISSEIVYTSKNLISILGTSSWISIETECEATKIVLSEISSALHNILVTPDSIEKHKQVRNVLDPLSVIMRTIRNGPSDDRCWKNTSCGDVCPSHLSNNMSIFYSFRKMANDIAKIPLQFNLSSSHFADTMIDISSTLQCVISYLHSFNFHTISKTRIDVEKFENDRIQLINDIFKYNEQLNESSNNVPLVPHSIDETYSFIFKNIDVVRANTIKESKPIFKLTLKFPQLTKNCVSKVIKNASTIKKKKSNTFFNPKPNISSNDIEMKHYNEDDLMKGNMAKSDPYVEWSDEMDEDCIYTDNEIDVEINIEEGDVTSSGDDYNTLEMDDSEDAYDVVDRQHDSHGSDCDQSDYENNIQQSNVNSSNQDQDNDTFSSDSHDYLIESQSHSDSGSSVTLNSEDSEMAYDEERFTFDDEDSDWELTEDDADEGENQSENDYVTINTRSESSQESENTISYIHNINQNMTISPRENVINMSRILEINDNISITELENRISQFTSQIGNLNTNEVSNDQLEDQLNIVTNRIFPPYANINRGDIAIGGNNNQRSIANFVGATGSDRKLFNLMFTHRYMDLPSNIAAAAFLKHPDLSDVLFPYANGLTQVIDNGCSQYTHSLLYDIWCKALNVTVGKQDLGTSRIMYSVINNINVTPLQNLVSFDKARHNYFMSIQPSSIMIPASSIDKITAKSLKRYLYSRWCEEFLLLDNNTVYEWLPYITSVLSTHLVKNRNREVSLILRKAHATKFLEDNLELCSDSNKKSVDLPFACRKFHENDANQQMYPAKIVFDTKKDLEKEDSTLFSIKNITKRWDSQTGSTRMQFNRRGYRRQRQRNLPLAPYLLTNDEQMNDLMLMQVSNNDTPSVGLLSAPHLPVSNLILQRHVNNRNRLFMDRQANQRSRDSEFTLTSSLPVNSASLDYMGGEVRPLFAPSCTDDARLIENMNNLPLDVPENIEVEEDEYEEDEEEQEESVPVQESNDPPSADVVDDIDPTFLEALPENLRDEVIRQHGEMLNVHMHASRMRDRQVANRIVGSEFMSALPPNLQQELLTENFTIVSESELPHVSPMQYHNAVESSDPEPTDKPASPVEAATSIFQTGTETNIETESRTDINPVAFLATLAPNLRNSLLLDLDDTLIPYLSNELYKEMVEIRKRVNEDIKISLSDDNAKMLKSLAGSLSMNYSLFLSFFKNFHNDDLANIDAFLKRSKYSFEMCKLKSKVFKVNGFNEEHSCLRFNLKFPLYVNTSNYEIGPHRKTSDLNVPSNYTKSHPPPALNHVSLASFFIVFLNDKFKLHSNAYYNIMKELLYNEKTRYWILRCFSNLIDKCLHSLLSRESDDINLIQNYLNWLNIQVQSDSTYPIGLFDKFDQEIFDSDLKLLEKEVIVYSKSLVITDKNSKAILRSLLNILSEVTIYYNDDILPYFPFSENIGIMKYKNLQLESCTLNGEKTTMCDIWPLWIQLDMITNSADFANFNKNYKNVDKTCRKSHQTVSFTFKGSFFEQLVKLLGFKLVTQDQDILERTIVHIATCTKKYVTLISDRLSLACYIDYYISSRRTFINIIKNKAFMHHLNKYFDETVNVGINSVFINSTLHTHQVAIKFSDKDKLPCMDNLTSSLYLLSLNLLNIPETVFSLSSEYPINIEPSPINEIYIQEIASLLILKIESDTVFNSVRDIFKALAEIEGCRTIIIKTLSKEISILASRVTSELQILYSEADSHIKNEQSHTSSEISKKRPIAPTKSENMEKLLRLFSSSKKKLFKKQVNVLSNKINSINLFTKNFANQGLFLRLISVLVDINELNLVFYTIKKTYTIDDLIQANDDFKAALKIVANESYANVTSFINLNPLINPRILDCINNSPIELSVKLNINEVWIYLGKCLTCFQHLEYNGVAQILEPLLESFFLVHGQTSAKNRSEEISKRDETDSKHRSDQIAQILQETVQYKVTTDQLDESITNSPTPLHGYMEHTSDTDKFIAFADSHRDVLNNILRQRCNEIPISSGPFRVLTYYPRLLDFDIKVDHFFNKLRDFDDVDDEYIDTYHIRVRREYVFEDSYRHLNGKSTADWRKKFCISFKDEEGQDAGGLLREWYDILAKEIFNPNYALFRVTPGDRVTYTINPLSHYNHSHLSYYTFVGRLIAKAVSDRQLLACYFTRSFYKHILSLPIKYTDFETEDNDFYNSLVYVLQNNINELGDDLYFVTETEEFGVMKSVNLKENGANILVTEENKREYIELICRERMIGSIRHQLGAFLLGFFDIIPVEHISIFNEQEIELLISGCPKIDLKDLQNNTQYIHYTEESIQIIWFWEALRSFDASYLAKFLQFVTGTSRVPLHGFAHLEGMNGKQCFRINRDNRSKNRLPVAHTCFNQLDLPEYETFDKLKEYVIKAITECAGFGIA</sequence>
<dbReference type="Pfam" id="PF14377">
    <property type="entry name" value="UBM"/>
    <property type="match status" value="3"/>
</dbReference>
<dbReference type="GO" id="GO:0005634">
    <property type="term" value="C:nucleus"/>
    <property type="evidence" value="ECO:0007669"/>
    <property type="project" value="TreeGrafter"/>
</dbReference>
<dbReference type="EC" id="2.3.2.26" evidence="3"/>
<dbReference type="Proteomes" id="UP000078046">
    <property type="component" value="Unassembled WGS sequence"/>
</dbReference>
<evidence type="ECO:0000256" key="1">
    <source>
        <dbReference type="ARBA" id="ARBA00000885"/>
    </source>
</evidence>
<dbReference type="PANTHER" id="PTHR11254">
    <property type="entry name" value="HECT DOMAIN UBIQUITIN-PROTEIN LIGASE"/>
    <property type="match status" value="1"/>
</dbReference>
<dbReference type="InterPro" id="IPR010314">
    <property type="entry name" value="E3_Ub_ligase_DUF913"/>
</dbReference>
<dbReference type="Pfam" id="PF06025">
    <property type="entry name" value="DUF913"/>
    <property type="match status" value="1"/>
</dbReference>
<protein>
    <recommendedName>
        <fullName evidence="3">HECT-type E3 ubiquitin transferase</fullName>
        <ecNumber evidence="3">2.3.2.26</ecNumber>
    </recommendedName>
</protein>
<dbReference type="FunFam" id="3.30.2410.10:FF:000009">
    <property type="entry name" value="Probable E3 ubiquitin-protein ligase HECTD2"/>
    <property type="match status" value="1"/>
</dbReference>
<dbReference type="InterPro" id="IPR010309">
    <property type="entry name" value="E3_Ub_ligase_DUF908"/>
</dbReference>
<dbReference type="SMART" id="SM00119">
    <property type="entry name" value="HECTc"/>
    <property type="match status" value="1"/>
</dbReference>
<dbReference type="SUPFAM" id="SSF117839">
    <property type="entry name" value="WWE domain"/>
    <property type="match status" value="1"/>
</dbReference>
<comment type="similarity">
    <text evidence="6">Belongs to the UPL family. TOM1/PTR1 subfamily.</text>
</comment>
<dbReference type="InterPro" id="IPR037197">
    <property type="entry name" value="WWE_dom_sf"/>
</dbReference>
<evidence type="ECO:0000256" key="4">
    <source>
        <dbReference type="ARBA" id="ARBA00022679"/>
    </source>
</evidence>
<dbReference type="SUPFAM" id="SSF56204">
    <property type="entry name" value="Hect, E3 ligase catalytic domain"/>
    <property type="match status" value="1"/>
</dbReference>
<dbReference type="PROSITE" id="PS50237">
    <property type="entry name" value="HECT"/>
    <property type="match status" value="1"/>
</dbReference>
<dbReference type="FunFam" id="3.90.1750.10:FF:000003">
    <property type="entry name" value="E3 ubiquitin-protein ligase UPL1"/>
    <property type="match status" value="1"/>
</dbReference>
<dbReference type="GO" id="GO:0005737">
    <property type="term" value="C:cytoplasm"/>
    <property type="evidence" value="ECO:0007669"/>
    <property type="project" value="TreeGrafter"/>
</dbReference>
<dbReference type="OrthoDB" id="423283at2759"/>
<dbReference type="GO" id="GO:0006511">
    <property type="term" value="P:ubiquitin-dependent protein catabolic process"/>
    <property type="evidence" value="ECO:0007669"/>
    <property type="project" value="TreeGrafter"/>
</dbReference>
<keyword evidence="5 7" id="KW-0833">Ubl conjugation pathway</keyword>
<feature type="region of interest" description="Disordered" evidence="8">
    <location>
        <begin position="3134"/>
        <end position="3160"/>
    </location>
</feature>
<dbReference type="PANTHER" id="PTHR11254:SF67">
    <property type="entry name" value="E3 UBIQUITIN-PROTEIN LIGASE HUWE1"/>
    <property type="match status" value="1"/>
</dbReference>
<evidence type="ECO:0000256" key="3">
    <source>
        <dbReference type="ARBA" id="ARBA00012485"/>
    </source>
</evidence>
<feature type="compositionally biased region" description="Acidic residues" evidence="8">
    <location>
        <begin position="3134"/>
        <end position="3146"/>
    </location>
</feature>
<comment type="caution">
    <text evidence="10">The sequence shown here is derived from an EMBL/GenBank/DDBJ whole genome shotgun (WGS) entry which is preliminary data.</text>
</comment>
<dbReference type="FunFam" id="3.30.2160.10:FF:000001">
    <property type="entry name" value="E3 ubiquitin-protein ligase NEDD4-like"/>
    <property type="match status" value="1"/>
</dbReference>
<dbReference type="GO" id="GO:0000209">
    <property type="term" value="P:protein polyubiquitination"/>
    <property type="evidence" value="ECO:0007669"/>
    <property type="project" value="TreeGrafter"/>
</dbReference>
<proteinExistence type="inferred from homology"/>
<dbReference type="CDD" id="cd00078">
    <property type="entry name" value="HECTc"/>
    <property type="match status" value="1"/>
</dbReference>
<organism evidence="10 11">
    <name type="scientific">Intoshia linei</name>
    <dbReference type="NCBI Taxonomy" id="1819745"/>
    <lineage>
        <taxon>Eukaryota</taxon>
        <taxon>Metazoa</taxon>
        <taxon>Spiralia</taxon>
        <taxon>Lophotrochozoa</taxon>
        <taxon>Mesozoa</taxon>
        <taxon>Orthonectida</taxon>
        <taxon>Rhopaluridae</taxon>
        <taxon>Intoshia</taxon>
    </lineage>
</organism>
<dbReference type="UniPathway" id="UPA00143"/>
<dbReference type="InterPro" id="IPR025527">
    <property type="entry name" value="HUWE1/Rev1_UBM"/>
</dbReference>
<evidence type="ECO:0000256" key="2">
    <source>
        <dbReference type="ARBA" id="ARBA00004906"/>
    </source>
</evidence>
<evidence type="ECO:0000256" key="7">
    <source>
        <dbReference type="PROSITE-ProRule" id="PRU00104"/>
    </source>
</evidence>
<dbReference type="Gene3D" id="3.30.2410.10">
    <property type="entry name" value="Hect, E3 ligase catalytic domain"/>
    <property type="match status" value="1"/>
</dbReference>
<evidence type="ECO:0000259" key="9">
    <source>
        <dbReference type="PROSITE" id="PS50237"/>
    </source>
</evidence>
<name>A0A177B2Q4_9BILA</name>
<dbReference type="Gene3D" id="3.30.2160.10">
    <property type="entry name" value="Hect, E3 ligase catalytic domain"/>
    <property type="match status" value="1"/>
</dbReference>
<feature type="domain" description="HECT" evidence="9">
    <location>
        <begin position="4234"/>
        <end position="4569"/>
    </location>
</feature>
<dbReference type="EMBL" id="LWCA01000533">
    <property type="protein sequence ID" value="OAF68002.1"/>
    <property type="molecule type" value="Genomic_DNA"/>
</dbReference>
<reference evidence="10 11" key="1">
    <citation type="submission" date="2016-04" db="EMBL/GenBank/DDBJ databases">
        <title>The genome of Intoshia linei affirms orthonectids as highly simplified spiralians.</title>
        <authorList>
            <person name="Mikhailov K.V."/>
            <person name="Slusarev G.S."/>
            <person name="Nikitin M.A."/>
            <person name="Logacheva M.D."/>
            <person name="Penin A."/>
            <person name="Aleoshin V."/>
            <person name="Panchin Y.V."/>
        </authorList>
    </citation>
    <scope>NUCLEOTIDE SEQUENCE [LARGE SCALE GENOMIC DNA]</scope>
    <source>
        <strain evidence="10">Intl2013</strain>
        <tissue evidence="10">Whole animal</tissue>
    </source>
</reference>